<dbReference type="STRING" id="388408.LAX5112_04581"/>
<keyword evidence="6" id="KW-0119">Carbohydrate metabolism</keyword>
<dbReference type="GO" id="GO:0005524">
    <property type="term" value="F:ATP binding"/>
    <property type="evidence" value="ECO:0007669"/>
    <property type="project" value="UniProtKB-KW"/>
</dbReference>
<name>A0A0M7AMN1_9HYPH</name>
<dbReference type="EC" id="2.7.1.217" evidence="10"/>
<reference evidence="16" key="1">
    <citation type="submission" date="2015-07" db="EMBL/GenBank/DDBJ databases">
        <authorList>
            <person name="Rodrigo-Torres Lidia"/>
            <person name="Arahal R.David."/>
        </authorList>
    </citation>
    <scope>NUCLEOTIDE SEQUENCE [LARGE SCALE GENOMIC DNA]</scope>
    <source>
        <strain evidence="16">CECT 5112</strain>
    </source>
</reference>
<dbReference type="RefSeq" id="WP_055673770.1">
    <property type="nucleotide sequence ID" value="NZ_CXWD01000026.1"/>
</dbReference>
<evidence type="ECO:0000313" key="16">
    <source>
        <dbReference type="Proteomes" id="UP000053235"/>
    </source>
</evidence>
<dbReference type="OrthoDB" id="191465at2"/>
<evidence type="ECO:0000259" key="13">
    <source>
        <dbReference type="Pfam" id="PF07005"/>
    </source>
</evidence>
<evidence type="ECO:0000256" key="12">
    <source>
        <dbReference type="ARBA" id="ARBA00041377"/>
    </source>
</evidence>
<evidence type="ECO:0000256" key="5">
    <source>
        <dbReference type="ARBA" id="ARBA00022840"/>
    </source>
</evidence>
<protein>
    <recommendedName>
        <fullName evidence="11">3-oxo-tetronate kinase</fullName>
        <ecNumber evidence="10">2.7.1.217</ecNumber>
    </recommendedName>
    <alternativeName>
        <fullName evidence="12">3-dehydrotetronate 4-kinase</fullName>
    </alternativeName>
</protein>
<dbReference type="EMBL" id="CXWD01000026">
    <property type="protein sequence ID" value="CTQ76398.1"/>
    <property type="molecule type" value="Genomic_DNA"/>
</dbReference>
<keyword evidence="5" id="KW-0067">ATP-binding</keyword>
<evidence type="ECO:0000256" key="10">
    <source>
        <dbReference type="ARBA" id="ARBA00039095"/>
    </source>
</evidence>
<dbReference type="Pfam" id="PF17042">
    <property type="entry name" value="NBD_C"/>
    <property type="match status" value="1"/>
</dbReference>
<evidence type="ECO:0000256" key="4">
    <source>
        <dbReference type="ARBA" id="ARBA00022777"/>
    </source>
</evidence>
<keyword evidence="2" id="KW-0808">Transferase</keyword>
<dbReference type="InterPro" id="IPR042213">
    <property type="entry name" value="NBD_C_sf"/>
</dbReference>
<evidence type="ECO:0000313" key="15">
    <source>
        <dbReference type="EMBL" id="CTQ76398.1"/>
    </source>
</evidence>
<dbReference type="InterPro" id="IPR031475">
    <property type="entry name" value="NBD_C"/>
</dbReference>
<comment type="function">
    <text evidence="9">Catalyzes the ATP-dependent phosphorylation of 3-oxo-tetronate to 3-oxo-tetronate 4-phosphate.</text>
</comment>
<evidence type="ECO:0000259" key="14">
    <source>
        <dbReference type="Pfam" id="PF17042"/>
    </source>
</evidence>
<evidence type="ECO:0000256" key="6">
    <source>
        <dbReference type="ARBA" id="ARBA00023277"/>
    </source>
</evidence>
<feature type="domain" description="Four-carbon acid sugar kinase nucleotide binding" evidence="14">
    <location>
        <begin position="250"/>
        <end position="403"/>
    </location>
</feature>
<evidence type="ECO:0000256" key="2">
    <source>
        <dbReference type="ARBA" id="ARBA00022679"/>
    </source>
</evidence>
<dbReference type="InterPro" id="IPR010737">
    <property type="entry name" value="4-carb_acid_sugar_kinase_N"/>
</dbReference>
<comment type="similarity">
    <text evidence="1">Belongs to the four-carbon acid sugar kinase family.</text>
</comment>
<comment type="catalytic activity">
    <reaction evidence="7">
        <text>3-dehydro-L-erythronate + ATP = 3-dehydro-4-O-phospho-L-erythronate + ADP + H(+)</text>
        <dbReference type="Rhea" id="RHEA:52552"/>
        <dbReference type="ChEBI" id="CHEBI:15378"/>
        <dbReference type="ChEBI" id="CHEBI:30616"/>
        <dbReference type="ChEBI" id="CHEBI:136592"/>
        <dbReference type="ChEBI" id="CHEBI:136670"/>
        <dbReference type="ChEBI" id="CHEBI:456216"/>
        <dbReference type="EC" id="2.7.1.217"/>
    </reaction>
</comment>
<keyword evidence="4" id="KW-0418">Kinase</keyword>
<dbReference type="GO" id="GO:0016301">
    <property type="term" value="F:kinase activity"/>
    <property type="evidence" value="ECO:0007669"/>
    <property type="project" value="UniProtKB-KW"/>
</dbReference>
<evidence type="ECO:0000256" key="7">
    <source>
        <dbReference type="ARBA" id="ARBA00035898"/>
    </source>
</evidence>
<evidence type="ECO:0000256" key="9">
    <source>
        <dbReference type="ARBA" id="ARBA00037335"/>
    </source>
</evidence>
<accession>A0A0M7AMN1</accession>
<dbReference type="AlphaFoldDB" id="A0A0M7AMN1"/>
<evidence type="ECO:0000256" key="11">
    <source>
        <dbReference type="ARBA" id="ARBA00039461"/>
    </source>
</evidence>
<evidence type="ECO:0000256" key="8">
    <source>
        <dbReference type="ARBA" id="ARBA00036346"/>
    </source>
</evidence>
<dbReference type="NCBIfam" id="NF043035">
    <property type="entry name" value="OxoTetrKin"/>
    <property type="match status" value="1"/>
</dbReference>
<sequence>MKLGVIADDFTGASDIALMLSEAGMQTVQFVGVPSSTEASGSGTNCDAGVISLKSRTETAVDAIRQSLAASDWLLSQGCEQIVFKVCSTFDSTDEGNIGPVTQALAERLGEQTVLVCPAFPENGRTVYQGHLFVGETLLNESGMQNHPLTPMRDPDIRRVLSRQTTWPVSHIAHRTVRQGAESIGDAINAKTGSMAILDAITDEDLIAIGKAAAGRRLVTGGSGIAIGLPANFGITPHQHSWTGTGGKAVVLSGSCSTATRGQVSHYRQKAPSREIMVEDVIGGWVSIDELVEWTISQDEPPLLFSSADPETVSQVQQRFGRDKSASAIENLFSDLAAALVGAGVERIVVAGGETSGAVVSGIKASTFEIGPRIAPGVPALSVAGQPLALALKSGNFGGPNFFEDALHVLRAGS</sequence>
<dbReference type="Gene3D" id="3.40.980.20">
    <property type="entry name" value="Four-carbon acid sugar kinase, nucleotide binding domain"/>
    <property type="match status" value="1"/>
</dbReference>
<dbReference type="Pfam" id="PF07005">
    <property type="entry name" value="SBD_N"/>
    <property type="match status" value="1"/>
</dbReference>
<dbReference type="Gene3D" id="3.40.50.10840">
    <property type="entry name" value="Putative sugar-binding, N-terminal domain"/>
    <property type="match status" value="1"/>
</dbReference>
<dbReference type="SUPFAM" id="SSF142764">
    <property type="entry name" value="YgbK-like"/>
    <property type="match status" value="1"/>
</dbReference>
<dbReference type="InterPro" id="IPR050007">
    <property type="entry name" value="OtnK"/>
</dbReference>
<evidence type="ECO:0000256" key="3">
    <source>
        <dbReference type="ARBA" id="ARBA00022741"/>
    </source>
</evidence>
<gene>
    <name evidence="15" type="ORF">LAX5112_04581</name>
</gene>
<keyword evidence="16" id="KW-1185">Reference proteome</keyword>
<organism evidence="15 16">
    <name type="scientific">Roseibium alexandrii</name>
    <dbReference type="NCBI Taxonomy" id="388408"/>
    <lineage>
        <taxon>Bacteria</taxon>
        <taxon>Pseudomonadati</taxon>
        <taxon>Pseudomonadota</taxon>
        <taxon>Alphaproteobacteria</taxon>
        <taxon>Hyphomicrobiales</taxon>
        <taxon>Stappiaceae</taxon>
        <taxon>Roseibium</taxon>
    </lineage>
</organism>
<comment type="catalytic activity">
    <reaction evidence="8">
        <text>3-dehydro-D-erythronate + ATP = 3-dehydro-4-O-phospho-D-erythronate + ADP + H(+)</text>
        <dbReference type="Rhea" id="RHEA:52556"/>
        <dbReference type="ChEBI" id="CHEBI:15378"/>
        <dbReference type="ChEBI" id="CHEBI:30616"/>
        <dbReference type="ChEBI" id="CHEBI:57958"/>
        <dbReference type="ChEBI" id="CHEBI:136593"/>
        <dbReference type="ChEBI" id="CHEBI:456216"/>
        <dbReference type="EC" id="2.7.1.217"/>
    </reaction>
</comment>
<proteinExistence type="inferred from homology"/>
<evidence type="ECO:0000256" key="1">
    <source>
        <dbReference type="ARBA" id="ARBA00005715"/>
    </source>
</evidence>
<keyword evidence="3" id="KW-0547">Nucleotide-binding</keyword>
<feature type="domain" description="Four-carbon acid sugar kinase N-terminal" evidence="13">
    <location>
        <begin position="3"/>
        <end position="228"/>
    </location>
</feature>
<dbReference type="Proteomes" id="UP000053235">
    <property type="component" value="Unassembled WGS sequence"/>
</dbReference>
<dbReference type="InterPro" id="IPR037051">
    <property type="entry name" value="4-carb_acid_sugar_kinase_N_sf"/>
</dbReference>